<dbReference type="RefSeq" id="WP_105856596.1">
    <property type="nucleotide sequence ID" value="NZ_CADFFA010000026.1"/>
</dbReference>
<evidence type="ECO:0000313" key="1">
    <source>
        <dbReference type="EMBL" id="PRH42097.1"/>
    </source>
</evidence>
<proteinExistence type="predicted"/>
<dbReference type="EMBL" id="PVHK01000087">
    <property type="protein sequence ID" value="PRH42097.1"/>
    <property type="molecule type" value="Genomic_DNA"/>
</dbReference>
<name>A0AA44Y239_BURVI</name>
<sequence length="120" mass="13489">MRSISVEKILVAKRHAMGLYFHVVCPFDDDDGYDRFLSFRSSEEMVASEEWGDITLQAASRLYALEQLQKIVRSEAIRTLCVFLDVSPDIAATALARVKTSGAGETGIYTRCRYDGVIFE</sequence>
<dbReference type="Proteomes" id="UP000237632">
    <property type="component" value="Unassembled WGS sequence"/>
</dbReference>
<comment type="caution">
    <text evidence="1">The sequence shown here is derived from an EMBL/GenBank/DDBJ whole genome shotgun (WGS) entry which is preliminary data.</text>
</comment>
<dbReference type="AlphaFoldDB" id="A0AA44Y239"/>
<evidence type="ECO:0000313" key="2">
    <source>
        <dbReference type="Proteomes" id="UP000237632"/>
    </source>
</evidence>
<organism evidence="1 2">
    <name type="scientific">Burkholderia vietnamiensis</name>
    <dbReference type="NCBI Taxonomy" id="60552"/>
    <lineage>
        <taxon>Bacteria</taxon>
        <taxon>Pseudomonadati</taxon>
        <taxon>Pseudomonadota</taxon>
        <taxon>Betaproteobacteria</taxon>
        <taxon>Burkholderiales</taxon>
        <taxon>Burkholderiaceae</taxon>
        <taxon>Burkholderia</taxon>
        <taxon>Burkholderia cepacia complex</taxon>
    </lineage>
</organism>
<protein>
    <submittedName>
        <fullName evidence="1">Uncharacterized protein</fullName>
    </submittedName>
</protein>
<reference evidence="1 2" key="1">
    <citation type="submission" date="2018-03" db="EMBL/GenBank/DDBJ databases">
        <authorList>
            <person name="Nguyen K."/>
            <person name="Fouts D."/>
            <person name="Sutton G."/>
        </authorList>
    </citation>
    <scope>NUCLEOTIDE SEQUENCE [LARGE SCALE GENOMIC DNA]</scope>
    <source>
        <strain evidence="1 2">AU3578</strain>
    </source>
</reference>
<gene>
    <name evidence="1" type="ORF">C6T65_12135</name>
</gene>
<accession>A0AA44Y239</accession>